<accession>A0A1I6M6J4</accession>
<dbReference type="PRINTS" id="PR00081">
    <property type="entry name" value="GDHRDH"/>
</dbReference>
<dbReference type="InterPro" id="IPR002347">
    <property type="entry name" value="SDR_fam"/>
</dbReference>
<dbReference type="PANTHER" id="PTHR43639">
    <property type="entry name" value="OXIDOREDUCTASE, SHORT-CHAIN DEHYDROGENASE/REDUCTASE FAMILY (AFU_ORTHOLOGUE AFUA_5G02870)"/>
    <property type="match status" value="1"/>
</dbReference>
<protein>
    <submittedName>
        <fullName evidence="3">NAD(P)-dependent dehydrogenase, short-chain alcohol dehydrogenase family</fullName>
    </submittedName>
</protein>
<dbReference type="Pfam" id="PF00106">
    <property type="entry name" value="adh_short"/>
    <property type="match status" value="1"/>
</dbReference>
<evidence type="ECO:0000313" key="3">
    <source>
        <dbReference type="EMBL" id="SFS11122.1"/>
    </source>
</evidence>
<name>A0A1I6M6J4_9SPHN</name>
<keyword evidence="2" id="KW-0560">Oxidoreductase</keyword>
<proteinExistence type="inferred from homology"/>
<dbReference type="PANTHER" id="PTHR43639:SF1">
    <property type="entry name" value="SHORT-CHAIN DEHYDROGENASE_REDUCTASE FAMILY PROTEIN"/>
    <property type="match status" value="1"/>
</dbReference>
<sequence length="271" mass="28922">MRARKRWTVTERRISLPPMTPEFGQPRTAIVTGGARRIGAALTRALAEDGWTLLIHCHDSEGEAQAMAGSLGGRCVAADLGDADAAERIMAALDGLPPPALLVNNASRFTLDQFDDFDAAGFSSHMDVNLRAPALLTQAFARAVPEGAGGLVVNLLDAKLAQPNPDFFTYTLSKMGLAGLTELSARVLAGRGIRVCGIAPSITLVSGPQTRDNFDRVHRMNALARGVEVDQIVAALRFLIASPTMTGQTITLDAGQRFLSLPRDVQFMGEE</sequence>
<dbReference type="STRING" id="1166337.SAMN05192580_3528"/>
<dbReference type="EMBL" id="FOZG01000003">
    <property type="protein sequence ID" value="SFS11122.1"/>
    <property type="molecule type" value="Genomic_DNA"/>
</dbReference>
<dbReference type="InterPro" id="IPR036291">
    <property type="entry name" value="NAD(P)-bd_dom_sf"/>
</dbReference>
<keyword evidence="4" id="KW-1185">Reference proteome</keyword>
<evidence type="ECO:0000256" key="2">
    <source>
        <dbReference type="ARBA" id="ARBA00023002"/>
    </source>
</evidence>
<dbReference type="Proteomes" id="UP000198824">
    <property type="component" value="Unassembled WGS sequence"/>
</dbReference>
<gene>
    <name evidence="3" type="ORF">SAMN05192580_3528</name>
</gene>
<organism evidence="3 4">
    <name type="scientific">Sphingomonas jatrophae</name>
    <dbReference type="NCBI Taxonomy" id="1166337"/>
    <lineage>
        <taxon>Bacteria</taxon>
        <taxon>Pseudomonadati</taxon>
        <taxon>Pseudomonadota</taxon>
        <taxon>Alphaproteobacteria</taxon>
        <taxon>Sphingomonadales</taxon>
        <taxon>Sphingomonadaceae</taxon>
        <taxon>Sphingomonas</taxon>
    </lineage>
</organism>
<comment type="similarity">
    <text evidence="1">Belongs to the short-chain dehydrogenases/reductases (SDR) family.</text>
</comment>
<reference evidence="3 4" key="1">
    <citation type="submission" date="2016-10" db="EMBL/GenBank/DDBJ databases">
        <authorList>
            <person name="de Groot N.N."/>
        </authorList>
    </citation>
    <scope>NUCLEOTIDE SEQUENCE [LARGE SCALE GENOMIC DNA]</scope>
    <source>
        <strain evidence="3 4">S5-249</strain>
    </source>
</reference>
<dbReference type="GO" id="GO:0016491">
    <property type="term" value="F:oxidoreductase activity"/>
    <property type="evidence" value="ECO:0007669"/>
    <property type="project" value="UniProtKB-KW"/>
</dbReference>
<dbReference type="Gene3D" id="3.40.50.720">
    <property type="entry name" value="NAD(P)-binding Rossmann-like Domain"/>
    <property type="match status" value="1"/>
</dbReference>
<evidence type="ECO:0000256" key="1">
    <source>
        <dbReference type="ARBA" id="ARBA00006484"/>
    </source>
</evidence>
<dbReference type="AlphaFoldDB" id="A0A1I6M6J4"/>
<dbReference type="SUPFAM" id="SSF51735">
    <property type="entry name" value="NAD(P)-binding Rossmann-fold domains"/>
    <property type="match status" value="1"/>
</dbReference>
<evidence type="ECO:0000313" key="4">
    <source>
        <dbReference type="Proteomes" id="UP000198824"/>
    </source>
</evidence>